<gene>
    <name evidence="2" type="ORF">JFQ69_10580</name>
</gene>
<protein>
    <recommendedName>
        <fullName evidence="1">CdiA toxin EC869-like domain-containing protein</fullName>
    </recommendedName>
</protein>
<dbReference type="Gene3D" id="3.40.1350.110">
    <property type="match status" value="1"/>
</dbReference>
<organism evidence="2 3">
    <name type="scientific">Proteus penneri</name>
    <dbReference type="NCBI Taxonomy" id="102862"/>
    <lineage>
        <taxon>Bacteria</taxon>
        <taxon>Pseudomonadati</taxon>
        <taxon>Pseudomonadota</taxon>
        <taxon>Gammaproteobacteria</taxon>
        <taxon>Enterobacterales</taxon>
        <taxon>Morganellaceae</taxon>
        <taxon>Proteus</taxon>
    </lineage>
</organism>
<feature type="domain" description="CdiA toxin EC869-like" evidence="1">
    <location>
        <begin position="2"/>
        <end position="77"/>
    </location>
</feature>
<dbReference type="RefSeq" id="WP_006537619.1">
    <property type="nucleotide sequence ID" value="NZ_CP065722.1"/>
</dbReference>
<proteinExistence type="predicted"/>
<dbReference type="EMBL" id="JAEKCB010000004">
    <property type="protein sequence ID" value="MBJ2118107.1"/>
    <property type="molecule type" value="Genomic_DNA"/>
</dbReference>
<dbReference type="Proteomes" id="UP000619976">
    <property type="component" value="Unassembled WGS sequence"/>
</dbReference>
<keyword evidence="3" id="KW-1185">Reference proteome</keyword>
<accession>A0ABS0W472</accession>
<dbReference type="InterPro" id="IPR033799">
    <property type="entry name" value="CdiA_EC869-like"/>
</dbReference>
<reference evidence="2 3" key="1">
    <citation type="submission" date="2020-12" db="EMBL/GenBank/DDBJ databases">
        <title>Enhanced detection system for hospital associated transmission using whole genome sequencing surveillance.</title>
        <authorList>
            <person name="Harrison L.H."/>
            <person name="Van Tyne D."/>
            <person name="Marsh J.W."/>
            <person name="Griffith M.P."/>
            <person name="Snyder D.J."/>
            <person name="Cooper V.S."/>
            <person name="Mustapha M."/>
        </authorList>
    </citation>
    <scope>NUCLEOTIDE SEQUENCE [LARGE SCALE GENOMIC DNA]</scope>
    <source>
        <strain evidence="2 3">PR00195</strain>
    </source>
</reference>
<evidence type="ECO:0000313" key="2">
    <source>
        <dbReference type="EMBL" id="MBJ2118107.1"/>
    </source>
</evidence>
<name>A0ABS0W472_9GAMM</name>
<evidence type="ECO:0000313" key="3">
    <source>
        <dbReference type="Proteomes" id="UP000619976"/>
    </source>
</evidence>
<evidence type="ECO:0000259" key="1">
    <source>
        <dbReference type="Pfam" id="PF21111"/>
    </source>
</evidence>
<sequence length="80" mass="9152">MSKLNRPKQIYNTIKGNIDDVAKFEGHRLSGVNLHSEMIAKREIWLAVPQSTTKAQWIEINRAVAYGKSMNIEIKITQVK</sequence>
<comment type="caution">
    <text evidence="2">The sequence shown here is derived from an EMBL/GenBank/DDBJ whole genome shotgun (WGS) entry which is preliminary data.</text>
</comment>
<dbReference type="Pfam" id="PF21111">
    <property type="entry name" value="CDI_toxin_EC869_like"/>
    <property type="match status" value="1"/>
</dbReference>